<keyword evidence="3" id="KW-1185">Reference proteome</keyword>
<dbReference type="EMBL" id="CP042467">
    <property type="protein sequence ID" value="QED27299.1"/>
    <property type="molecule type" value="Genomic_DNA"/>
</dbReference>
<dbReference type="AlphaFoldDB" id="A0A5B8XV32"/>
<sequence length="81" mass="9112">MKKMCTALVLGSLMIAGTAMAQEEPKSKFYDFDDMLIDGQLKTPDLMKAEAREKAQFKRLLSLKKSFIPKVRETAEEGALQ</sequence>
<gene>
    <name evidence="2" type="ORF">FRD01_08590</name>
</gene>
<dbReference type="RefSeq" id="WP_146958984.1">
    <property type="nucleotide sequence ID" value="NZ_CP042467.1"/>
</dbReference>
<dbReference type="OrthoDB" id="5516636at2"/>
<accession>A0A5B8XV32</accession>
<reference evidence="2 3" key="1">
    <citation type="submission" date="2019-08" db="EMBL/GenBank/DDBJ databases">
        <authorList>
            <person name="Liang Q."/>
        </authorList>
    </citation>
    <scope>NUCLEOTIDE SEQUENCE [LARGE SCALE GENOMIC DNA]</scope>
    <source>
        <strain evidence="2 3">V1718</strain>
    </source>
</reference>
<dbReference type="KEGG" id="bbae:FRD01_08590"/>
<proteinExistence type="predicted"/>
<protein>
    <submittedName>
        <fullName evidence="2">Uncharacterized protein</fullName>
    </submittedName>
</protein>
<evidence type="ECO:0000256" key="1">
    <source>
        <dbReference type="SAM" id="SignalP"/>
    </source>
</evidence>
<name>A0A5B8XV32_9DELT</name>
<dbReference type="Proteomes" id="UP000321595">
    <property type="component" value="Chromosome"/>
</dbReference>
<keyword evidence="1" id="KW-0732">Signal</keyword>
<feature type="signal peptide" evidence="1">
    <location>
        <begin position="1"/>
        <end position="21"/>
    </location>
</feature>
<feature type="chain" id="PRO_5022793295" evidence="1">
    <location>
        <begin position="22"/>
        <end position="81"/>
    </location>
</feature>
<evidence type="ECO:0000313" key="3">
    <source>
        <dbReference type="Proteomes" id="UP000321595"/>
    </source>
</evidence>
<evidence type="ECO:0000313" key="2">
    <source>
        <dbReference type="EMBL" id="QED27299.1"/>
    </source>
</evidence>
<organism evidence="2 3">
    <name type="scientific">Microvenator marinus</name>
    <dbReference type="NCBI Taxonomy" id="2600177"/>
    <lineage>
        <taxon>Bacteria</taxon>
        <taxon>Deltaproteobacteria</taxon>
        <taxon>Bradymonadales</taxon>
        <taxon>Microvenatoraceae</taxon>
        <taxon>Microvenator</taxon>
    </lineage>
</organism>